<keyword evidence="14" id="KW-1185">Reference proteome</keyword>
<feature type="domain" description="Poly A polymerase head" evidence="12">
    <location>
        <begin position="24"/>
        <end position="164"/>
    </location>
</feature>
<evidence type="ECO:0000256" key="7">
    <source>
        <dbReference type="ARBA" id="ARBA00022723"/>
    </source>
</evidence>
<gene>
    <name evidence="13" type="ORF">C7K55_08015</name>
</gene>
<reference evidence="13 14" key="1">
    <citation type="journal article" date="2018" name="Environ. Microbiol.">
        <title>Ecological and genomic features of two widespread freshwater picocyanobacteria.</title>
        <authorList>
            <person name="Cabello-Yeves P.J."/>
            <person name="Picazo A."/>
            <person name="Camacho A."/>
            <person name="Callieri C."/>
            <person name="Rosselli R."/>
            <person name="Roda-Garcia J.J."/>
            <person name="Coutinho F.H."/>
            <person name="Rodriguez-Valera F."/>
        </authorList>
    </citation>
    <scope>NUCLEOTIDE SEQUENCE [LARGE SCALE GENOMIC DNA]</scope>
    <source>
        <strain evidence="13 14">Tous</strain>
    </source>
</reference>
<keyword evidence="6" id="KW-0548">Nucleotidyltransferase</keyword>
<evidence type="ECO:0000256" key="4">
    <source>
        <dbReference type="ARBA" id="ARBA00022679"/>
    </source>
</evidence>
<dbReference type="Gene3D" id="3.30.460.10">
    <property type="entry name" value="Beta Polymerase, domain 2"/>
    <property type="match status" value="1"/>
</dbReference>
<keyword evidence="8" id="KW-0547">Nucleotide-binding</keyword>
<dbReference type="Gene3D" id="1.10.3090.10">
    <property type="entry name" value="cca-adding enzyme, domain 2"/>
    <property type="match status" value="1"/>
</dbReference>
<dbReference type="Proteomes" id="UP000243002">
    <property type="component" value="Unassembled WGS sequence"/>
</dbReference>
<keyword evidence="5" id="KW-0819">tRNA processing</keyword>
<protein>
    <submittedName>
        <fullName evidence="13">tRNA nucleotidyltransferase</fullName>
    </submittedName>
</protein>
<dbReference type="Pfam" id="PF01743">
    <property type="entry name" value="PolyA_pol"/>
    <property type="match status" value="1"/>
</dbReference>
<dbReference type="OrthoDB" id="9805698at2"/>
<dbReference type="SUPFAM" id="SSF81301">
    <property type="entry name" value="Nucleotidyltransferase"/>
    <property type="match status" value="1"/>
</dbReference>
<proteinExistence type="inferred from homology"/>
<dbReference type="GO" id="GO:0008033">
    <property type="term" value="P:tRNA processing"/>
    <property type="evidence" value="ECO:0007669"/>
    <property type="project" value="UniProtKB-KW"/>
</dbReference>
<dbReference type="InterPro" id="IPR052390">
    <property type="entry name" value="tRNA_nt/polyA_polymerase"/>
</dbReference>
<dbReference type="CDD" id="cd05398">
    <property type="entry name" value="NT_ClassII-CCAase"/>
    <property type="match status" value="1"/>
</dbReference>
<dbReference type="SUPFAM" id="SSF81891">
    <property type="entry name" value="Poly A polymerase C-terminal region-like"/>
    <property type="match status" value="1"/>
</dbReference>
<evidence type="ECO:0000256" key="9">
    <source>
        <dbReference type="ARBA" id="ARBA00022842"/>
    </source>
</evidence>
<dbReference type="GO" id="GO:0046872">
    <property type="term" value="F:metal ion binding"/>
    <property type="evidence" value="ECO:0007669"/>
    <property type="project" value="UniProtKB-KW"/>
</dbReference>
<name>A0A2P7MUT2_9CYAN</name>
<evidence type="ECO:0000256" key="8">
    <source>
        <dbReference type="ARBA" id="ARBA00022741"/>
    </source>
</evidence>
<evidence type="ECO:0000259" key="12">
    <source>
        <dbReference type="Pfam" id="PF01743"/>
    </source>
</evidence>
<evidence type="ECO:0000256" key="11">
    <source>
        <dbReference type="RuleBase" id="RU003953"/>
    </source>
</evidence>
<dbReference type="PANTHER" id="PTHR47788:SF1">
    <property type="entry name" value="A-ADDING TRNA NUCLEOTIDYLTRANSFERASE"/>
    <property type="match status" value="1"/>
</dbReference>
<evidence type="ECO:0000256" key="3">
    <source>
        <dbReference type="ARBA" id="ARBA00022555"/>
    </source>
</evidence>
<evidence type="ECO:0000256" key="10">
    <source>
        <dbReference type="ARBA" id="ARBA00022884"/>
    </source>
</evidence>
<evidence type="ECO:0000256" key="5">
    <source>
        <dbReference type="ARBA" id="ARBA00022694"/>
    </source>
</evidence>
<evidence type="ECO:0000256" key="6">
    <source>
        <dbReference type="ARBA" id="ARBA00022695"/>
    </source>
</evidence>
<keyword evidence="10 11" id="KW-0694">RNA-binding</keyword>
<dbReference type="GO" id="GO:0016779">
    <property type="term" value="F:nucleotidyltransferase activity"/>
    <property type="evidence" value="ECO:0007669"/>
    <property type="project" value="UniProtKB-KW"/>
</dbReference>
<keyword evidence="4 11" id="KW-0808">Transferase</keyword>
<comment type="caution">
    <text evidence="13">The sequence shown here is derived from an EMBL/GenBank/DDBJ whole genome shotgun (WGS) entry which is preliminary data.</text>
</comment>
<keyword evidence="3" id="KW-0820">tRNA-binding</keyword>
<keyword evidence="7" id="KW-0479">Metal-binding</keyword>
<dbReference type="InterPro" id="IPR043519">
    <property type="entry name" value="NT_sf"/>
</dbReference>
<organism evidence="13 14">
    <name type="scientific">Cyanobium usitatum str. Tous</name>
    <dbReference type="NCBI Taxonomy" id="2116684"/>
    <lineage>
        <taxon>Bacteria</taxon>
        <taxon>Bacillati</taxon>
        <taxon>Cyanobacteriota</taxon>
        <taxon>Cyanophyceae</taxon>
        <taxon>Synechococcales</taxon>
        <taxon>Prochlorococcaceae</taxon>
        <taxon>Cyanobium</taxon>
    </lineage>
</organism>
<accession>A0A2P7MUT2</accession>
<dbReference type="EMBL" id="PXXO01000008">
    <property type="protein sequence ID" value="PSJ04957.1"/>
    <property type="molecule type" value="Genomic_DNA"/>
</dbReference>
<dbReference type="InterPro" id="IPR002646">
    <property type="entry name" value="PolA_pol_head_dom"/>
</dbReference>
<comment type="similarity">
    <text evidence="2 11">Belongs to the tRNA nucleotidyltransferase/poly(A) polymerase family.</text>
</comment>
<evidence type="ECO:0000313" key="14">
    <source>
        <dbReference type="Proteomes" id="UP000243002"/>
    </source>
</evidence>
<comment type="cofactor">
    <cofactor evidence="1">
        <name>Mg(2+)</name>
        <dbReference type="ChEBI" id="CHEBI:18420"/>
    </cofactor>
</comment>
<keyword evidence="9" id="KW-0460">Magnesium</keyword>
<sequence>MEIPGIPAPLLTALSRSGVGPVALVGGGVRDLLLHRVHNDPWRGLPDLDLVVQGRASELVKELVDALAGQLGEAVVQRCQEHGAYGTVELELNLDGQQVLLDVATARCETYPVPAENPQVSFGSLADDLARRDFSVNAMALDLVSGTLLDPHGGQADLELRQLRFLHHGSVRDDPTRLVRGARYAARLGLELDGASADQAAATLAQWPWPWRQGDAPAQAPSALGTRLRMELELLLEREPWLAALGALQRWGALALLDPELQADTQWPRRLRWAARLGLPLLVALVAGARQPLALAERLQLPHRQHRLLAQWLELRRRLVAQQLEGSLALPEHWCALLEASGCSPEAVALALACGSGPRRPLLRWLLRWRQVKAELSAADLLAAGMRQGPELGQRLRELRAERLRLERI</sequence>
<dbReference type="GO" id="GO:0000166">
    <property type="term" value="F:nucleotide binding"/>
    <property type="evidence" value="ECO:0007669"/>
    <property type="project" value="UniProtKB-KW"/>
</dbReference>
<evidence type="ECO:0000256" key="2">
    <source>
        <dbReference type="ARBA" id="ARBA00007265"/>
    </source>
</evidence>
<dbReference type="PANTHER" id="PTHR47788">
    <property type="entry name" value="POLYA POLYMERASE"/>
    <property type="match status" value="1"/>
</dbReference>
<dbReference type="AlphaFoldDB" id="A0A2P7MUT2"/>
<evidence type="ECO:0000313" key="13">
    <source>
        <dbReference type="EMBL" id="PSJ04957.1"/>
    </source>
</evidence>
<evidence type="ECO:0000256" key="1">
    <source>
        <dbReference type="ARBA" id="ARBA00001946"/>
    </source>
</evidence>
<dbReference type="GO" id="GO:0000049">
    <property type="term" value="F:tRNA binding"/>
    <property type="evidence" value="ECO:0007669"/>
    <property type="project" value="UniProtKB-KW"/>
</dbReference>